<dbReference type="NCBIfam" id="NF038403">
    <property type="entry name" value="perm_prefix_1"/>
    <property type="match status" value="1"/>
</dbReference>
<dbReference type="STRING" id="872970.SAMN04488134_101647"/>
<dbReference type="EMBL" id="FODJ01000001">
    <property type="protein sequence ID" value="SEN69091.1"/>
    <property type="molecule type" value="Genomic_DNA"/>
</dbReference>
<keyword evidence="1" id="KW-1133">Transmembrane helix</keyword>
<dbReference type="InterPro" id="IPR047928">
    <property type="entry name" value="Perm_prefix_1"/>
</dbReference>
<feature type="transmembrane region" description="Helical" evidence="1">
    <location>
        <begin position="219"/>
        <end position="240"/>
    </location>
</feature>
<keyword evidence="1" id="KW-0472">Membrane</keyword>
<accession>A0A1H8IL01</accession>
<name>A0A1H8IL01_9BACI</name>
<feature type="transmembrane region" description="Helical" evidence="1">
    <location>
        <begin position="293"/>
        <end position="315"/>
    </location>
</feature>
<dbReference type="Proteomes" id="UP000199300">
    <property type="component" value="Unassembled WGS sequence"/>
</dbReference>
<reference evidence="2 3" key="1">
    <citation type="submission" date="2016-10" db="EMBL/GenBank/DDBJ databases">
        <authorList>
            <person name="de Groot N.N."/>
        </authorList>
    </citation>
    <scope>NUCLEOTIDE SEQUENCE [LARGE SCALE GENOMIC DNA]</scope>
    <source>
        <strain evidence="2 3">CGMCC 1.10434</strain>
    </source>
</reference>
<feature type="transmembrane region" description="Helical" evidence="1">
    <location>
        <begin position="97"/>
        <end position="117"/>
    </location>
</feature>
<evidence type="ECO:0000313" key="3">
    <source>
        <dbReference type="Proteomes" id="UP000199300"/>
    </source>
</evidence>
<evidence type="ECO:0000313" key="2">
    <source>
        <dbReference type="EMBL" id="SEN69091.1"/>
    </source>
</evidence>
<sequence length="318" mass="35609">MYLDSMFEKLPNTEQVIEVKQELKISMQDKYEALKHEGKSENEAIGTVIAEFGNIDEIIEALNVTIEETNDDADYSSVSDQEINHFIEVNNQSAHRIGIGVAIIIAGVATFLLFNRFVQDFTQWNNSFFNWTIVGLVFLFLAIAVGTGLFIYDSSQTNQFEAFGKSIVLTPEQQMNIKDKLHHYSPSYVKGIIIGVSLCIFAPLQLIVVVSFNSNYAEYATAVLLVIVAIAVYLFVYFGVKKEGYNRLLLAEEYDAKKNKEHDKVIGAVAAFVWPLAIAIFLFTGLALNQWHINWIIFPITGLLFGGFAGMYGALKGE</sequence>
<organism evidence="2 3">
    <name type="scientific">Amphibacillus marinus</name>
    <dbReference type="NCBI Taxonomy" id="872970"/>
    <lineage>
        <taxon>Bacteria</taxon>
        <taxon>Bacillati</taxon>
        <taxon>Bacillota</taxon>
        <taxon>Bacilli</taxon>
        <taxon>Bacillales</taxon>
        <taxon>Bacillaceae</taxon>
        <taxon>Amphibacillus</taxon>
    </lineage>
</organism>
<feature type="transmembrane region" description="Helical" evidence="1">
    <location>
        <begin position="188"/>
        <end position="213"/>
    </location>
</feature>
<feature type="transmembrane region" description="Helical" evidence="1">
    <location>
        <begin position="129"/>
        <end position="152"/>
    </location>
</feature>
<keyword evidence="3" id="KW-1185">Reference proteome</keyword>
<evidence type="ECO:0000256" key="1">
    <source>
        <dbReference type="SAM" id="Phobius"/>
    </source>
</evidence>
<keyword evidence="1" id="KW-0812">Transmembrane</keyword>
<protein>
    <submittedName>
        <fullName evidence="2">Uncharacterized protein</fullName>
    </submittedName>
</protein>
<gene>
    <name evidence="2" type="ORF">SAMN04488134_101647</name>
</gene>
<dbReference type="AlphaFoldDB" id="A0A1H8IL01"/>
<proteinExistence type="predicted"/>
<feature type="transmembrane region" description="Helical" evidence="1">
    <location>
        <begin position="265"/>
        <end position="287"/>
    </location>
</feature>